<keyword evidence="1" id="KW-1133">Transmembrane helix</keyword>
<accession>A0A0F9BEX1</accession>
<gene>
    <name evidence="2" type="ORF">LCGC14_2455060</name>
</gene>
<proteinExistence type="predicted"/>
<feature type="transmembrane region" description="Helical" evidence="1">
    <location>
        <begin position="98"/>
        <end position="124"/>
    </location>
</feature>
<sequence length="125" mass="13791">MGTEIMGDRTPRTRKRSPAVGLLAAALILLLSASAVRLVQRVYIDTPPHMAPPVQFVFFGAPIVGLLLILWMATGWPRVPALLLLFPKHMVLATCSGAILFALSAVYWFHVSCQAAFLGLWWYLD</sequence>
<comment type="caution">
    <text evidence="2">The sequence shown here is derived from an EMBL/GenBank/DDBJ whole genome shotgun (WGS) entry which is preliminary data.</text>
</comment>
<protein>
    <submittedName>
        <fullName evidence="2">Uncharacterized protein</fullName>
    </submittedName>
</protein>
<reference evidence="2" key="1">
    <citation type="journal article" date="2015" name="Nature">
        <title>Complex archaea that bridge the gap between prokaryotes and eukaryotes.</title>
        <authorList>
            <person name="Spang A."/>
            <person name="Saw J.H."/>
            <person name="Jorgensen S.L."/>
            <person name="Zaremba-Niedzwiedzka K."/>
            <person name="Martijn J."/>
            <person name="Lind A.E."/>
            <person name="van Eijk R."/>
            <person name="Schleper C."/>
            <person name="Guy L."/>
            <person name="Ettema T.J."/>
        </authorList>
    </citation>
    <scope>NUCLEOTIDE SEQUENCE</scope>
</reference>
<dbReference type="EMBL" id="LAZR01038083">
    <property type="protein sequence ID" value="KKL20479.1"/>
    <property type="molecule type" value="Genomic_DNA"/>
</dbReference>
<name>A0A0F9BEX1_9ZZZZ</name>
<keyword evidence="1" id="KW-0812">Transmembrane</keyword>
<dbReference type="AlphaFoldDB" id="A0A0F9BEX1"/>
<evidence type="ECO:0000256" key="1">
    <source>
        <dbReference type="SAM" id="Phobius"/>
    </source>
</evidence>
<feature type="transmembrane region" description="Helical" evidence="1">
    <location>
        <begin position="59"/>
        <end position="86"/>
    </location>
</feature>
<keyword evidence="1" id="KW-0472">Membrane</keyword>
<evidence type="ECO:0000313" key="2">
    <source>
        <dbReference type="EMBL" id="KKL20479.1"/>
    </source>
</evidence>
<organism evidence="2">
    <name type="scientific">marine sediment metagenome</name>
    <dbReference type="NCBI Taxonomy" id="412755"/>
    <lineage>
        <taxon>unclassified sequences</taxon>
        <taxon>metagenomes</taxon>
        <taxon>ecological metagenomes</taxon>
    </lineage>
</organism>